<evidence type="ECO:0000313" key="2">
    <source>
        <dbReference type="EMBL" id="CAL1615650.1"/>
    </source>
</evidence>
<protein>
    <submittedName>
        <fullName evidence="2">Uncharacterized protein</fullName>
    </submittedName>
</protein>
<name>A0AAV2MQU2_KNICA</name>
<dbReference type="Proteomes" id="UP001497482">
    <property type="component" value="Chromosome 9"/>
</dbReference>
<feature type="region of interest" description="Disordered" evidence="1">
    <location>
        <begin position="1"/>
        <end position="28"/>
    </location>
</feature>
<organism evidence="2 3">
    <name type="scientific">Knipowitschia caucasica</name>
    <name type="common">Caucasian dwarf goby</name>
    <name type="synonym">Pomatoschistus caucasicus</name>
    <dbReference type="NCBI Taxonomy" id="637954"/>
    <lineage>
        <taxon>Eukaryota</taxon>
        <taxon>Metazoa</taxon>
        <taxon>Chordata</taxon>
        <taxon>Craniata</taxon>
        <taxon>Vertebrata</taxon>
        <taxon>Euteleostomi</taxon>
        <taxon>Actinopterygii</taxon>
        <taxon>Neopterygii</taxon>
        <taxon>Teleostei</taxon>
        <taxon>Neoteleostei</taxon>
        <taxon>Acanthomorphata</taxon>
        <taxon>Gobiaria</taxon>
        <taxon>Gobiiformes</taxon>
        <taxon>Gobioidei</taxon>
        <taxon>Gobiidae</taxon>
        <taxon>Gobiinae</taxon>
        <taxon>Knipowitschia</taxon>
    </lineage>
</organism>
<sequence length="85" mass="8983">MAQRAAQDGVRGRRSSITPGRGSARGSRERLIISDVKQLTDHLRRRHGNADTRSGRCIVSGEIVSGLSHEADEGRGQPGAGGVHG</sequence>
<keyword evidence="3" id="KW-1185">Reference proteome</keyword>
<dbReference type="AlphaFoldDB" id="A0AAV2MQU2"/>
<evidence type="ECO:0000313" key="3">
    <source>
        <dbReference type="Proteomes" id="UP001497482"/>
    </source>
</evidence>
<proteinExistence type="predicted"/>
<dbReference type="EMBL" id="OZ035831">
    <property type="protein sequence ID" value="CAL1615650.1"/>
    <property type="molecule type" value="Genomic_DNA"/>
</dbReference>
<accession>A0AAV2MQU2</accession>
<feature type="region of interest" description="Disordered" evidence="1">
    <location>
        <begin position="65"/>
        <end position="85"/>
    </location>
</feature>
<gene>
    <name evidence="2" type="ORF">KC01_LOCUS41560</name>
</gene>
<evidence type="ECO:0000256" key="1">
    <source>
        <dbReference type="SAM" id="MobiDB-lite"/>
    </source>
</evidence>
<reference evidence="2 3" key="1">
    <citation type="submission" date="2024-04" db="EMBL/GenBank/DDBJ databases">
        <authorList>
            <person name="Waldvogel A.-M."/>
            <person name="Schoenle A."/>
        </authorList>
    </citation>
    <scope>NUCLEOTIDE SEQUENCE [LARGE SCALE GENOMIC DNA]</scope>
</reference>
<feature type="compositionally biased region" description="Gly residues" evidence="1">
    <location>
        <begin position="76"/>
        <end position="85"/>
    </location>
</feature>